<gene>
    <name evidence="2" type="ORF">P0Y55_16460</name>
</gene>
<evidence type="ECO:0000313" key="2">
    <source>
        <dbReference type="EMBL" id="WEK54129.1"/>
    </source>
</evidence>
<sequence length="192" mass="20782">MTKVRTYFLVIMIVILLGIGSGTTAIAATITEDSPTSNYNVYLKLDGICGESKAVRYANWIELSGVEFNVSNSFSATASGAGGATGKAEMDQFVISKAYDCSSIPLMMDSLSGKHIKNGQLVFVRPSSDQSIPVLKIDLDNVTIVNYQFSMMNETVSFQVGSIQFSYTAQDDKGGKKLPIQGGWDFIANQMK</sequence>
<dbReference type="Gene3D" id="2.30.110.20">
    <property type="entry name" value="Hcp1-like"/>
    <property type="match status" value="1"/>
</dbReference>
<evidence type="ECO:0000256" key="1">
    <source>
        <dbReference type="SAM" id="SignalP"/>
    </source>
</evidence>
<accession>A0AA95JFD0</accession>
<reference evidence="2" key="1">
    <citation type="submission" date="2023-03" db="EMBL/GenBank/DDBJ databases">
        <title>Andean soil-derived lignocellulolytic bacterial consortium as a source of novel taxa and putative plastic-active enzymes.</title>
        <authorList>
            <person name="Diaz-Garcia L."/>
            <person name="Chuvochina M."/>
            <person name="Feuerriegel G."/>
            <person name="Bunk B."/>
            <person name="Sproer C."/>
            <person name="Streit W.R."/>
            <person name="Rodriguez L.M."/>
            <person name="Overmann J."/>
            <person name="Jimenez D.J."/>
        </authorList>
    </citation>
    <scope>NUCLEOTIDE SEQUENCE</scope>
    <source>
        <strain evidence="2">MAG 2441</strain>
    </source>
</reference>
<feature type="signal peptide" evidence="1">
    <location>
        <begin position="1"/>
        <end position="27"/>
    </location>
</feature>
<dbReference type="EMBL" id="CP119317">
    <property type="protein sequence ID" value="WEK54129.1"/>
    <property type="molecule type" value="Genomic_DNA"/>
</dbReference>
<dbReference type="SUPFAM" id="SSF141452">
    <property type="entry name" value="Hcp1-like"/>
    <property type="match status" value="1"/>
</dbReference>
<organism evidence="2 3">
    <name type="scientific">Candidatus Cohnella colombiensis</name>
    <dbReference type="NCBI Taxonomy" id="3121368"/>
    <lineage>
        <taxon>Bacteria</taxon>
        <taxon>Bacillati</taxon>
        <taxon>Bacillota</taxon>
        <taxon>Bacilli</taxon>
        <taxon>Bacillales</taxon>
        <taxon>Paenibacillaceae</taxon>
        <taxon>Cohnella</taxon>
    </lineage>
</organism>
<keyword evidence="1" id="KW-0732">Signal</keyword>
<dbReference type="InterPro" id="IPR053165">
    <property type="entry name" value="HSI-I_assembly_Hcp1"/>
</dbReference>
<protein>
    <submittedName>
        <fullName evidence="2">Type VI secretion system tube protein Hcp</fullName>
    </submittedName>
</protein>
<proteinExistence type="predicted"/>
<dbReference type="PANTHER" id="PTHR36152:SF1">
    <property type="entry name" value="UBIQUITIN-LIKE DOMAIN-CONTAINING PROTEIN"/>
    <property type="match status" value="1"/>
</dbReference>
<dbReference type="InterPro" id="IPR008514">
    <property type="entry name" value="T6SS_Hcp"/>
</dbReference>
<evidence type="ECO:0000313" key="3">
    <source>
        <dbReference type="Proteomes" id="UP001178662"/>
    </source>
</evidence>
<dbReference type="InterPro" id="IPR036624">
    <property type="entry name" value="Hcp1-lik_sf"/>
</dbReference>
<dbReference type="Pfam" id="PF05638">
    <property type="entry name" value="T6SS_HCP"/>
    <property type="match status" value="1"/>
</dbReference>
<dbReference type="Proteomes" id="UP001178662">
    <property type="component" value="Chromosome"/>
</dbReference>
<keyword evidence="3" id="KW-1185">Reference proteome</keyword>
<dbReference type="AlphaFoldDB" id="A0AA95JFD0"/>
<name>A0AA95JFD0_9BACL</name>
<feature type="chain" id="PRO_5041660521" evidence="1">
    <location>
        <begin position="28"/>
        <end position="192"/>
    </location>
</feature>
<dbReference type="PANTHER" id="PTHR36152">
    <property type="entry name" value="CYTOPLASMIC PROTEIN-RELATED"/>
    <property type="match status" value="1"/>
</dbReference>